<evidence type="ECO:0000313" key="3">
    <source>
        <dbReference type="Proteomes" id="UP001175000"/>
    </source>
</evidence>
<dbReference type="Proteomes" id="UP001175000">
    <property type="component" value="Unassembled WGS sequence"/>
</dbReference>
<accession>A0AA39U6M7</accession>
<feature type="region of interest" description="Disordered" evidence="1">
    <location>
        <begin position="19"/>
        <end position="41"/>
    </location>
</feature>
<feature type="compositionally biased region" description="Basic and acidic residues" evidence="1">
    <location>
        <begin position="91"/>
        <end position="113"/>
    </location>
</feature>
<reference evidence="2" key="1">
    <citation type="submission" date="2023-06" db="EMBL/GenBank/DDBJ databases">
        <title>Genome-scale phylogeny and comparative genomics of the fungal order Sordariales.</title>
        <authorList>
            <consortium name="Lawrence Berkeley National Laboratory"/>
            <person name="Hensen N."/>
            <person name="Bonometti L."/>
            <person name="Westerberg I."/>
            <person name="Brannstrom I.O."/>
            <person name="Guillou S."/>
            <person name="Cros-Aarteil S."/>
            <person name="Calhoun S."/>
            <person name="Haridas S."/>
            <person name="Kuo A."/>
            <person name="Mondo S."/>
            <person name="Pangilinan J."/>
            <person name="Riley R."/>
            <person name="Labutti K."/>
            <person name="Andreopoulos B."/>
            <person name="Lipzen A."/>
            <person name="Chen C."/>
            <person name="Yanf M."/>
            <person name="Daum C."/>
            <person name="Ng V."/>
            <person name="Clum A."/>
            <person name="Steindorff A."/>
            <person name="Ohm R."/>
            <person name="Martin F."/>
            <person name="Silar P."/>
            <person name="Natvig D."/>
            <person name="Lalanne C."/>
            <person name="Gautier V."/>
            <person name="Ament-Velasquez S.L."/>
            <person name="Kruys A."/>
            <person name="Hutchinson M.I."/>
            <person name="Powell A.J."/>
            <person name="Barry K."/>
            <person name="Miller A.N."/>
            <person name="Grigoriev I.V."/>
            <person name="Debuchy R."/>
            <person name="Gladieux P."/>
            <person name="Thoren M.H."/>
            <person name="Johannesson H."/>
        </authorList>
    </citation>
    <scope>NUCLEOTIDE SEQUENCE</scope>
    <source>
        <strain evidence="2">CBS 606.72</strain>
    </source>
</reference>
<dbReference type="AlphaFoldDB" id="A0AA39U6M7"/>
<feature type="region of interest" description="Disordered" evidence="1">
    <location>
        <begin position="90"/>
        <end position="134"/>
    </location>
</feature>
<dbReference type="EMBL" id="JAULSU010000007">
    <property type="protein sequence ID" value="KAK0612090.1"/>
    <property type="molecule type" value="Genomic_DNA"/>
</dbReference>
<keyword evidence="3" id="KW-1185">Reference proteome</keyword>
<protein>
    <submittedName>
        <fullName evidence="2">Uncharacterized protein</fullName>
    </submittedName>
</protein>
<organism evidence="2 3">
    <name type="scientific">Immersiella caudata</name>
    <dbReference type="NCBI Taxonomy" id="314043"/>
    <lineage>
        <taxon>Eukaryota</taxon>
        <taxon>Fungi</taxon>
        <taxon>Dikarya</taxon>
        <taxon>Ascomycota</taxon>
        <taxon>Pezizomycotina</taxon>
        <taxon>Sordariomycetes</taxon>
        <taxon>Sordariomycetidae</taxon>
        <taxon>Sordariales</taxon>
        <taxon>Lasiosphaeriaceae</taxon>
        <taxon>Immersiella</taxon>
    </lineage>
</organism>
<gene>
    <name evidence="2" type="ORF">B0T14DRAFT_340960</name>
</gene>
<proteinExistence type="predicted"/>
<name>A0AA39U6M7_9PEZI</name>
<sequence>MCTHTLELLRCGNCNTSLGSERTNSKPCANAGKSCKSNKQTKVRKRTVPIEECTRCFMMMIIEEQEALAAVHEAERNRVEKAAKKRAFKMSFEKKKGGDGEEGENKEADKEAVEDAPAAEPTVEDEDWKSVTSADEHLSVFDRTKIPLEVYFFDSGCQTLPA</sequence>
<comment type="caution">
    <text evidence="2">The sequence shown here is derived from an EMBL/GenBank/DDBJ whole genome shotgun (WGS) entry which is preliminary data.</text>
</comment>
<evidence type="ECO:0000256" key="1">
    <source>
        <dbReference type="SAM" id="MobiDB-lite"/>
    </source>
</evidence>
<evidence type="ECO:0000313" key="2">
    <source>
        <dbReference type="EMBL" id="KAK0612090.1"/>
    </source>
</evidence>